<evidence type="ECO:0000256" key="4">
    <source>
        <dbReference type="ARBA" id="ARBA00022759"/>
    </source>
</evidence>
<dbReference type="Proteomes" id="UP000014585">
    <property type="component" value="Unassembled WGS sequence"/>
</dbReference>
<dbReference type="PATRIC" id="fig|566551.4.peg.4177"/>
<keyword evidence="2" id="KW-1277">Toxin-antitoxin system</keyword>
<comment type="caution">
    <text evidence="7">The sequence shown here is derived from an EMBL/GenBank/DDBJ whole genome shotgun (WGS) entry which is preliminary data.</text>
</comment>
<dbReference type="InterPro" id="IPR009614">
    <property type="entry name" value="YoeB_toxin"/>
</dbReference>
<organism evidence="7 8">
    <name type="scientific">Cedecea davisae DSM 4568</name>
    <dbReference type="NCBI Taxonomy" id="566551"/>
    <lineage>
        <taxon>Bacteria</taxon>
        <taxon>Pseudomonadati</taxon>
        <taxon>Pseudomonadota</taxon>
        <taxon>Gammaproteobacteria</taxon>
        <taxon>Enterobacterales</taxon>
        <taxon>Enterobacteriaceae</taxon>
        <taxon>Cedecea</taxon>
    </lineage>
</organism>
<dbReference type="GO" id="GO:0098795">
    <property type="term" value="P:global gene silencing by mRNA cleavage"/>
    <property type="evidence" value="ECO:0007669"/>
    <property type="project" value="TreeGrafter"/>
</dbReference>
<dbReference type="GO" id="GO:0004519">
    <property type="term" value="F:endonuclease activity"/>
    <property type="evidence" value="ECO:0007669"/>
    <property type="project" value="UniProtKB-KW"/>
</dbReference>
<comment type="similarity">
    <text evidence="1">Belongs to the YoeB family.</text>
</comment>
<evidence type="ECO:0000313" key="7">
    <source>
        <dbReference type="EMBL" id="EPF12966.1"/>
    </source>
</evidence>
<dbReference type="AlphaFoldDB" id="S3IKN5"/>
<dbReference type="HOGENOM" id="CLU_169492_2_2_6"/>
<dbReference type="NCBIfam" id="TIGR02116">
    <property type="entry name" value="toxin_Txe_YoeB"/>
    <property type="match status" value="1"/>
</dbReference>
<protein>
    <recommendedName>
        <fullName evidence="6">Putative mRNA interferase YoeB</fullName>
    </recommendedName>
</protein>
<dbReference type="GO" id="GO:0006401">
    <property type="term" value="P:RNA catabolic process"/>
    <property type="evidence" value="ECO:0007669"/>
    <property type="project" value="InterPro"/>
</dbReference>
<dbReference type="EMBL" id="ATDT01000038">
    <property type="protein sequence ID" value="EPF12966.1"/>
    <property type="molecule type" value="Genomic_DNA"/>
</dbReference>
<dbReference type="STRING" id="566551.HMPREF0201_04569"/>
<keyword evidence="5" id="KW-0378">Hydrolase</keyword>
<dbReference type="PANTHER" id="PTHR38039">
    <property type="entry name" value="TOXIN YOEB"/>
    <property type="match status" value="1"/>
</dbReference>
<name>S3IKN5_9ENTR</name>
<dbReference type="Gene3D" id="3.30.2310.20">
    <property type="entry name" value="RelE-like"/>
    <property type="match status" value="1"/>
</dbReference>
<keyword evidence="3" id="KW-0540">Nuclease</keyword>
<dbReference type="GO" id="GO:0016787">
    <property type="term" value="F:hydrolase activity"/>
    <property type="evidence" value="ECO:0007669"/>
    <property type="project" value="UniProtKB-KW"/>
</dbReference>
<reference evidence="7 8" key="1">
    <citation type="submission" date="2013-04" db="EMBL/GenBank/DDBJ databases">
        <authorList>
            <person name="Weinstock G."/>
            <person name="Sodergren E."/>
            <person name="Lobos E.A."/>
            <person name="Fulton L."/>
            <person name="Fulton R."/>
            <person name="Courtney L."/>
            <person name="Fronick C."/>
            <person name="O'Laughlin M."/>
            <person name="Godfrey J."/>
            <person name="Wilson R.M."/>
            <person name="Miner T."/>
            <person name="Farmer C."/>
            <person name="Delehaunty K."/>
            <person name="Cordes M."/>
            <person name="Minx P."/>
            <person name="Tomlinson C."/>
            <person name="Chen J."/>
            <person name="Wollam A."/>
            <person name="Pepin K.H."/>
            <person name="Palsikar V.B."/>
            <person name="Zhang X."/>
            <person name="Suruliraj S."/>
            <person name="Perna N.T."/>
            <person name="Plunkett G."/>
            <person name="Warren W."/>
            <person name="Mitreva M."/>
            <person name="Mardis E.R."/>
            <person name="Wilson R.K."/>
        </authorList>
    </citation>
    <scope>NUCLEOTIDE SEQUENCE [LARGE SCALE GENOMIC DNA]</scope>
    <source>
        <strain evidence="7 8">DSM 4568</strain>
    </source>
</reference>
<evidence type="ECO:0000256" key="5">
    <source>
        <dbReference type="ARBA" id="ARBA00022801"/>
    </source>
</evidence>
<dbReference type="Pfam" id="PF06769">
    <property type="entry name" value="YoeB_toxin"/>
    <property type="match status" value="1"/>
</dbReference>
<dbReference type="RefSeq" id="WP_016538736.1">
    <property type="nucleotide sequence ID" value="NZ_KE161030.1"/>
</dbReference>
<evidence type="ECO:0000313" key="8">
    <source>
        <dbReference type="Proteomes" id="UP000014585"/>
    </source>
</evidence>
<evidence type="ECO:0000256" key="3">
    <source>
        <dbReference type="ARBA" id="ARBA00022722"/>
    </source>
</evidence>
<evidence type="ECO:0000256" key="1">
    <source>
        <dbReference type="ARBA" id="ARBA00008172"/>
    </source>
</evidence>
<sequence length="84" mass="10437">MILCWHRQAWEDYLWFQASDKRRVKRINDLIKDIKRTPFQGLGKPEPLKFNWAGFWSRRVDEEHRLVYTVKEDRLIIVACRYHY</sequence>
<keyword evidence="4" id="KW-0255">Endonuclease</keyword>
<dbReference type="SUPFAM" id="SSF143011">
    <property type="entry name" value="RelE-like"/>
    <property type="match status" value="1"/>
</dbReference>
<gene>
    <name evidence="7" type="ORF">HMPREF0201_04569</name>
</gene>
<dbReference type="InterPro" id="IPR035093">
    <property type="entry name" value="RelE/ParE_toxin_dom_sf"/>
</dbReference>
<dbReference type="OrthoDB" id="9801102at2"/>
<evidence type="ECO:0000256" key="6">
    <source>
        <dbReference type="ARBA" id="ARBA00030388"/>
    </source>
</evidence>
<dbReference type="PANTHER" id="PTHR38039:SF1">
    <property type="entry name" value="TOXIN YOEB"/>
    <property type="match status" value="1"/>
</dbReference>
<evidence type="ECO:0000256" key="2">
    <source>
        <dbReference type="ARBA" id="ARBA00022649"/>
    </source>
</evidence>
<accession>S3IKN5</accession>
<proteinExistence type="inferred from homology"/>